<proteinExistence type="predicted"/>
<dbReference type="Proteomes" id="UP000305753">
    <property type="component" value="Segment"/>
</dbReference>
<evidence type="ECO:0000313" key="2">
    <source>
        <dbReference type="Proteomes" id="UP000305753"/>
    </source>
</evidence>
<dbReference type="EMBL" id="MH363700">
    <property type="protein sequence ID" value="AWY10199.1"/>
    <property type="molecule type" value="Genomic_DNA"/>
</dbReference>
<organism evidence="1 2">
    <name type="scientific">Vibrio phage VP-1</name>
    <dbReference type="NCBI Taxonomy" id="2234088"/>
    <lineage>
        <taxon>Viruses</taxon>
        <taxon>Duplodnaviria</taxon>
        <taxon>Heunggongvirae</taxon>
        <taxon>Uroviricota</taxon>
        <taxon>Caudoviricetes</taxon>
        <taxon>Pantevenvirales</taxon>
        <taxon>Ackermannviridae</taxon>
        <taxon>Vapseptimavirus</taxon>
        <taxon>Vapseptimavirus VAP7</taxon>
    </lineage>
</organism>
<name>A0A4P2THC9_9CAUD</name>
<reference evidence="1 2" key="1">
    <citation type="submission" date="2018-05" db="EMBL/GenBank/DDBJ databases">
        <title>Whole genome sequencing of Vibrio phage VP-1.</title>
        <authorList>
            <person name="Nandita M."/>
            <person name="Bhat S.G."/>
        </authorList>
    </citation>
    <scope>NUCLEOTIDE SEQUENCE [LARGE SCALE GENOMIC DNA]</scope>
</reference>
<sequence length="205" mass="23917">MASYRYLIGFGQPGYHYTLAGGPSAYITSSGVGYNNKGMDLRTEHYTDHSYGVDELVIFLAQMLKRVSSHGNHIDLNRVYNDRMEYKFYRIPSDAIDMFDCDYQINIHAYEISQEQFINDVKASDAWNTLRDVFDNHDQDYRDEPEDINIRLYTNHIDGKWIHHHDVLNAPDEPWQKTTFSLPSHVTVDQVNSHITEKLELTYGM</sequence>
<accession>A0A4P2THC9</accession>
<evidence type="ECO:0000313" key="1">
    <source>
        <dbReference type="EMBL" id="AWY10199.1"/>
    </source>
</evidence>
<protein>
    <submittedName>
        <fullName evidence="1">Uncharacterized protein</fullName>
    </submittedName>
</protein>